<gene>
    <name evidence="5" type="ORF">SAMN02745196_01572</name>
</gene>
<evidence type="ECO:0000313" key="5">
    <source>
        <dbReference type="EMBL" id="SHH82865.1"/>
    </source>
</evidence>
<dbReference type="InterPro" id="IPR001845">
    <property type="entry name" value="HTH_ArsR_DNA-bd_dom"/>
</dbReference>
<evidence type="ECO:0000256" key="3">
    <source>
        <dbReference type="ARBA" id="ARBA00023163"/>
    </source>
</evidence>
<evidence type="ECO:0000259" key="4">
    <source>
        <dbReference type="PROSITE" id="PS50987"/>
    </source>
</evidence>
<keyword evidence="3" id="KW-0804">Transcription</keyword>
<keyword evidence="1" id="KW-0805">Transcription regulation</keyword>
<name>A0A1M5W5X1_9CLOT</name>
<dbReference type="NCBIfam" id="NF033788">
    <property type="entry name" value="HTH_metalloreg"/>
    <property type="match status" value="1"/>
</dbReference>
<dbReference type="InterPro" id="IPR036390">
    <property type="entry name" value="WH_DNA-bd_sf"/>
</dbReference>
<dbReference type="InterPro" id="IPR011991">
    <property type="entry name" value="ArsR-like_HTH"/>
</dbReference>
<dbReference type="Gene3D" id="1.10.10.10">
    <property type="entry name" value="Winged helix-like DNA-binding domain superfamily/Winged helix DNA-binding domain"/>
    <property type="match status" value="1"/>
</dbReference>
<evidence type="ECO:0000313" key="6">
    <source>
        <dbReference type="Proteomes" id="UP000184526"/>
    </source>
</evidence>
<keyword evidence="6" id="KW-1185">Reference proteome</keyword>
<dbReference type="PANTHER" id="PTHR43132">
    <property type="entry name" value="ARSENICAL RESISTANCE OPERON REPRESSOR ARSR-RELATED"/>
    <property type="match status" value="1"/>
</dbReference>
<dbReference type="Proteomes" id="UP000184526">
    <property type="component" value="Unassembled WGS sequence"/>
</dbReference>
<dbReference type="Pfam" id="PF01022">
    <property type="entry name" value="HTH_5"/>
    <property type="match status" value="1"/>
</dbReference>
<dbReference type="STRING" id="1121306.SAMN02745196_01572"/>
<dbReference type="PANTHER" id="PTHR43132:SF6">
    <property type="entry name" value="HTH-TYPE TRANSCRIPTIONAL REPRESSOR CZRA"/>
    <property type="match status" value="1"/>
</dbReference>
<dbReference type="OrthoDB" id="9794330at2"/>
<dbReference type="EMBL" id="FQXP01000005">
    <property type="protein sequence ID" value="SHH82865.1"/>
    <property type="molecule type" value="Genomic_DNA"/>
</dbReference>
<dbReference type="CDD" id="cd00090">
    <property type="entry name" value="HTH_ARSR"/>
    <property type="match status" value="1"/>
</dbReference>
<dbReference type="PRINTS" id="PR00778">
    <property type="entry name" value="HTHARSR"/>
</dbReference>
<organism evidence="5 6">
    <name type="scientific">Clostridium collagenovorans DSM 3089</name>
    <dbReference type="NCBI Taxonomy" id="1121306"/>
    <lineage>
        <taxon>Bacteria</taxon>
        <taxon>Bacillati</taxon>
        <taxon>Bacillota</taxon>
        <taxon>Clostridia</taxon>
        <taxon>Eubacteriales</taxon>
        <taxon>Clostridiaceae</taxon>
        <taxon>Clostridium</taxon>
    </lineage>
</organism>
<dbReference type="InterPro" id="IPR036388">
    <property type="entry name" value="WH-like_DNA-bd_sf"/>
</dbReference>
<dbReference type="GO" id="GO:0003677">
    <property type="term" value="F:DNA binding"/>
    <property type="evidence" value="ECO:0007669"/>
    <property type="project" value="UniProtKB-KW"/>
</dbReference>
<proteinExistence type="predicted"/>
<keyword evidence="2" id="KW-0238">DNA-binding</keyword>
<evidence type="ECO:0000256" key="1">
    <source>
        <dbReference type="ARBA" id="ARBA00023015"/>
    </source>
</evidence>
<dbReference type="InterPro" id="IPR051011">
    <property type="entry name" value="Metal_resp_trans_reg"/>
</dbReference>
<dbReference type="AlphaFoldDB" id="A0A1M5W5X1"/>
<evidence type="ECO:0000256" key="2">
    <source>
        <dbReference type="ARBA" id="ARBA00023125"/>
    </source>
</evidence>
<dbReference type="SUPFAM" id="SSF46785">
    <property type="entry name" value="Winged helix' DNA-binding domain"/>
    <property type="match status" value="1"/>
</dbReference>
<protein>
    <submittedName>
        <fullName evidence="5">Transcriptional regulator, ArsR family</fullName>
    </submittedName>
</protein>
<dbReference type="SMART" id="SM00418">
    <property type="entry name" value="HTH_ARSR"/>
    <property type="match status" value="1"/>
</dbReference>
<accession>A0A1M5W5X1</accession>
<dbReference type="PROSITE" id="PS50987">
    <property type="entry name" value="HTH_ARSR_2"/>
    <property type="match status" value="1"/>
</dbReference>
<dbReference type="RefSeq" id="WP_072831468.1">
    <property type="nucleotide sequence ID" value="NZ_FQXP01000005.1"/>
</dbReference>
<feature type="domain" description="HTH arsR-type" evidence="4">
    <location>
        <begin position="32"/>
        <end position="124"/>
    </location>
</feature>
<sequence>MDRTSLDKATMEYCSCTTIHENIVNDVKKDMPNEEKLQNIADLFKVFGDSTRIKIIYALFKSEMCVCDIASLLEMNQSAISHQLRVLKQARLVKYRRDGKVVYYSLDDDHIKGIFDMAAHHIDE</sequence>
<reference evidence="5 6" key="1">
    <citation type="submission" date="2016-11" db="EMBL/GenBank/DDBJ databases">
        <authorList>
            <person name="Jaros S."/>
            <person name="Januszkiewicz K."/>
            <person name="Wedrychowicz H."/>
        </authorList>
    </citation>
    <scope>NUCLEOTIDE SEQUENCE [LARGE SCALE GENOMIC DNA]</scope>
    <source>
        <strain evidence="5 6">DSM 3089</strain>
    </source>
</reference>
<dbReference type="GO" id="GO:0003700">
    <property type="term" value="F:DNA-binding transcription factor activity"/>
    <property type="evidence" value="ECO:0007669"/>
    <property type="project" value="InterPro"/>
</dbReference>